<dbReference type="GO" id="GO:0033013">
    <property type="term" value="P:tetrapyrrole metabolic process"/>
    <property type="evidence" value="ECO:0007669"/>
    <property type="project" value="UniProtKB-ARBA"/>
</dbReference>
<dbReference type="STRING" id="1610491.AAV94_05565"/>
<name>A0A0U1Q0U6_9BURK</name>
<dbReference type="Proteomes" id="UP000050580">
    <property type="component" value="Unassembled WGS sequence"/>
</dbReference>
<dbReference type="CDD" id="cd15904">
    <property type="entry name" value="TSPO_MBR"/>
    <property type="match status" value="1"/>
</dbReference>
<organism evidence="7 8">
    <name type="scientific">Lampropedia cohaerens</name>
    <dbReference type="NCBI Taxonomy" id="1610491"/>
    <lineage>
        <taxon>Bacteria</taxon>
        <taxon>Pseudomonadati</taxon>
        <taxon>Pseudomonadota</taxon>
        <taxon>Betaproteobacteria</taxon>
        <taxon>Burkholderiales</taxon>
        <taxon>Comamonadaceae</taxon>
        <taxon>Lampropedia</taxon>
    </lineage>
</organism>
<dbReference type="Gene3D" id="1.20.1260.100">
    <property type="entry name" value="TspO/MBR protein"/>
    <property type="match status" value="1"/>
</dbReference>
<dbReference type="PANTHER" id="PTHR10057">
    <property type="entry name" value="PERIPHERAL-TYPE BENZODIAZEPINE RECEPTOR"/>
    <property type="match status" value="1"/>
</dbReference>
<protein>
    <submittedName>
        <fullName evidence="7">Tryptophan-rich sensory protein</fullName>
    </submittedName>
</protein>
<evidence type="ECO:0000256" key="6">
    <source>
        <dbReference type="SAM" id="Phobius"/>
    </source>
</evidence>
<dbReference type="PANTHER" id="PTHR10057:SF0">
    <property type="entry name" value="TRANSLOCATOR PROTEIN"/>
    <property type="match status" value="1"/>
</dbReference>
<evidence type="ECO:0000313" key="7">
    <source>
        <dbReference type="EMBL" id="KKW68366.1"/>
    </source>
</evidence>
<keyword evidence="4 6" id="KW-1133">Transmembrane helix</keyword>
<dbReference type="AlphaFoldDB" id="A0A0U1Q0U6"/>
<proteinExistence type="inferred from homology"/>
<dbReference type="InterPro" id="IPR038330">
    <property type="entry name" value="TspO/MBR-related_sf"/>
</dbReference>
<dbReference type="OrthoDB" id="9795496at2"/>
<gene>
    <name evidence="7" type="ORF">AAV94_05565</name>
</gene>
<comment type="subcellular location">
    <subcellularLocation>
        <location evidence="1">Membrane</location>
        <topology evidence="1">Multi-pass membrane protein</topology>
    </subcellularLocation>
</comment>
<dbReference type="GO" id="GO:0016020">
    <property type="term" value="C:membrane"/>
    <property type="evidence" value="ECO:0007669"/>
    <property type="project" value="UniProtKB-SubCell"/>
</dbReference>
<feature type="transmembrane region" description="Helical" evidence="6">
    <location>
        <begin position="138"/>
        <end position="160"/>
    </location>
</feature>
<dbReference type="RefSeq" id="WP_046741426.1">
    <property type="nucleotide sequence ID" value="NZ_LBNQ01000020.1"/>
</dbReference>
<sequence length="166" mass="18097">MQLSSRSTGAQALALLLFVAVTLVAAAIGALASVHARSFYMQLDLPLWAPPASLFGPVWSVLYVLMALSGWLFWRRARGARLRQGLLAFGAQLAANALWSWLFFVWHWGAEATALAALLAVLVAWTAAVFCRACRLAAVLLLPYLAWVSFATVLAGTIWWRNPALL</sequence>
<reference evidence="7 8" key="1">
    <citation type="submission" date="2015-05" db="EMBL/GenBank/DDBJ databases">
        <title>Draft genome sequence of Lampropedia sp. CT6, isolated from the microbial mat of a hot water spring, located at Manikaran, India.</title>
        <authorList>
            <person name="Tripathi C."/>
            <person name="Rani P."/>
            <person name="Mahato N.K."/>
            <person name="Lal R."/>
        </authorList>
    </citation>
    <scope>NUCLEOTIDE SEQUENCE [LARGE SCALE GENOMIC DNA]</scope>
    <source>
        <strain evidence="7 8">CT6</strain>
    </source>
</reference>
<feature type="transmembrane region" description="Helical" evidence="6">
    <location>
        <begin position="52"/>
        <end position="74"/>
    </location>
</feature>
<evidence type="ECO:0000256" key="2">
    <source>
        <dbReference type="ARBA" id="ARBA00007524"/>
    </source>
</evidence>
<keyword evidence="3 6" id="KW-0812">Transmembrane</keyword>
<dbReference type="PATRIC" id="fig|1610491.3.peg.1184"/>
<keyword evidence="8" id="KW-1185">Reference proteome</keyword>
<evidence type="ECO:0000256" key="5">
    <source>
        <dbReference type="ARBA" id="ARBA00023136"/>
    </source>
</evidence>
<evidence type="ECO:0000256" key="4">
    <source>
        <dbReference type="ARBA" id="ARBA00022989"/>
    </source>
</evidence>
<accession>A0A0U1Q0U6</accession>
<feature type="transmembrane region" description="Helical" evidence="6">
    <location>
        <begin position="112"/>
        <end position="131"/>
    </location>
</feature>
<keyword evidence="5 6" id="KW-0472">Membrane</keyword>
<dbReference type="EMBL" id="LBNQ01000020">
    <property type="protein sequence ID" value="KKW68366.1"/>
    <property type="molecule type" value="Genomic_DNA"/>
</dbReference>
<evidence type="ECO:0000313" key="8">
    <source>
        <dbReference type="Proteomes" id="UP000050580"/>
    </source>
</evidence>
<dbReference type="Pfam" id="PF03073">
    <property type="entry name" value="TspO_MBR"/>
    <property type="match status" value="1"/>
</dbReference>
<evidence type="ECO:0000256" key="3">
    <source>
        <dbReference type="ARBA" id="ARBA00022692"/>
    </source>
</evidence>
<feature type="transmembrane region" description="Helical" evidence="6">
    <location>
        <begin position="86"/>
        <end position="106"/>
    </location>
</feature>
<dbReference type="PIRSF" id="PIRSF005859">
    <property type="entry name" value="PBR"/>
    <property type="match status" value="1"/>
</dbReference>
<dbReference type="FunFam" id="1.20.1260.100:FF:000001">
    <property type="entry name" value="translocator protein 2"/>
    <property type="match status" value="1"/>
</dbReference>
<dbReference type="InterPro" id="IPR004307">
    <property type="entry name" value="TspO_MBR"/>
</dbReference>
<comment type="caution">
    <text evidence="7">The sequence shown here is derived from an EMBL/GenBank/DDBJ whole genome shotgun (WGS) entry which is preliminary data.</text>
</comment>
<comment type="similarity">
    <text evidence="2">Belongs to the TspO/BZRP family.</text>
</comment>
<evidence type="ECO:0000256" key="1">
    <source>
        <dbReference type="ARBA" id="ARBA00004141"/>
    </source>
</evidence>